<dbReference type="EMBL" id="JTCM02000141">
    <property type="protein sequence ID" value="NEU76923.1"/>
    <property type="molecule type" value="Genomic_DNA"/>
</dbReference>
<dbReference type="RefSeq" id="WP_163519375.1">
    <property type="nucleotide sequence ID" value="NZ_JTCM02000141.1"/>
</dbReference>
<proteinExistence type="predicted"/>
<organism evidence="1 2">
    <name type="scientific">Hassallia byssoidea VB512170</name>
    <dbReference type="NCBI Taxonomy" id="1304833"/>
    <lineage>
        <taxon>Bacteria</taxon>
        <taxon>Bacillati</taxon>
        <taxon>Cyanobacteriota</taxon>
        <taxon>Cyanophyceae</taxon>
        <taxon>Nostocales</taxon>
        <taxon>Tolypothrichaceae</taxon>
        <taxon>Hassallia</taxon>
    </lineage>
</organism>
<accession>A0A846HIP4</accession>
<dbReference type="Proteomes" id="UP000031549">
    <property type="component" value="Unassembled WGS sequence"/>
</dbReference>
<protein>
    <submittedName>
        <fullName evidence="1">Uncharacterized protein</fullName>
    </submittedName>
</protein>
<gene>
    <name evidence="1" type="ORF">PI95_031610</name>
</gene>
<comment type="caution">
    <text evidence="1">The sequence shown here is derived from an EMBL/GenBank/DDBJ whole genome shotgun (WGS) entry which is preliminary data.</text>
</comment>
<evidence type="ECO:0000313" key="1">
    <source>
        <dbReference type="EMBL" id="NEU76923.1"/>
    </source>
</evidence>
<keyword evidence="2" id="KW-1185">Reference proteome</keyword>
<evidence type="ECO:0000313" key="2">
    <source>
        <dbReference type="Proteomes" id="UP000031549"/>
    </source>
</evidence>
<dbReference type="AlphaFoldDB" id="A0A846HIP4"/>
<reference evidence="1 2" key="1">
    <citation type="journal article" date="2015" name="Genome Announc.">
        <title>Draft Genome Sequence of Cyanobacterium Hassallia byssoidea Strain VB512170, Isolated from Monuments in India.</title>
        <authorList>
            <person name="Singh D."/>
            <person name="Chandrababunaidu M.M."/>
            <person name="Panda A."/>
            <person name="Sen D."/>
            <person name="Bhattacharyya S."/>
            <person name="Adhikary S.P."/>
            <person name="Tripathy S."/>
        </authorList>
    </citation>
    <scope>NUCLEOTIDE SEQUENCE [LARGE SCALE GENOMIC DNA]</scope>
    <source>
        <strain evidence="1 2">VB512170</strain>
    </source>
</reference>
<name>A0A846HIP4_9CYAN</name>
<sequence>MGNGKWVMGKAGGTPPLHVEKFILLPIPHSPSPHLPIPPSSFPASS</sequence>